<keyword evidence="2" id="KW-0808">Transferase</keyword>
<name>A0A6L2LJP2_TANCI</name>
<dbReference type="PANTHER" id="PTHR24559:SF427">
    <property type="entry name" value="RNA-DIRECTED DNA POLYMERASE"/>
    <property type="match status" value="1"/>
</dbReference>
<evidence type="ECO:0000313" key="12">
    <source>
        <dbReference type="EMBL" id="GEU61340.1"/>
    </source>
</evidence>
<keyword evidence="6" id="KW-0378">Hydrolase</keyword>
<evidence type="ECO:0000256" key="3">
    <source>
        <dbReference type="ARBA" id="ARBA00022695"/>
    </source>
</evidence>
<dbReference type="GO" id="GO:0008233">
    <property type="term" value="F:peptidase activity"/>
    <property type="evidence" value="ECO:0007669"/>
    <property type="project" value="UniProtKB-KW"/>
</dbReference>
<dbReference type="InterPro" id="IPR043502">
    <property type="entry name" value="DNA/RNA_pol_sf"/>
</dbReference>
<dbReference type="InterPro" id="IPR005162">
    <property type="entry name" value="Retrotrans_gag_dom"/>
</dbReference>
<dbReference type="Pfam" id="PF00078">
    <property type="entry name" value="RVT_1"/>
    <property type="match status" value="1"/>
</dbReference>
<dbReference type="SUPFAM" id="SSF56672">
    <property type="entry name" value="DNA/RNA polymerases"/>
    <property type="match status" value="1"/>
</dbReference>
<keyword evidence="5" id="KW-0255">Endonuclease</keyword>
<dbReference type="Gene3D" id="3.30.70.270">
    <property type="match status" value="1"/>
</dbReference>
<feature type="compositionally biased region" description="Low complexity" evidence="9">
    <location>
        <begin position="211"/>
        <end position="223"/>
    </location>
</feature>
<comment type="caution">
    <text evidence="12">The sequence shown here is derived from an EMBL/GenBank/DDBJ whole genome shotgun (WGS) entry which is preliminary data.</text>
</comment>
<evidence type="ECO:0000256" key="8">
    <source>
        <dbReference type="SAM" id="Coils"/>
    </source>
</evidence>
<evidence type="ECO:0000259" key="10">
    <source>
        <dbReference type="Pfam" id="PF00078"/>
    </source>
</evidence>
<evidence type="ECO:0000256" key="2">
    <source>
        <dbReference type="ARBA" id="ARBA00022679"/>
    </source>
</evidence>
<dbReference type="EMBL" id="BKCJ010004488">
    <property type="protein sequence ID" value="GEU61340.1"/>
    <property type="molecule type" value="Genomic_DNA"/>
</dbReference>
<evidence type="ECO:0000256" key="4">
    <source>
        <dbReference type="ARBA" id="ARBA00022722"/>
    </source>
</evidence>
<dbReference type="InterPro" id="IPR043128">
    <property type="entry name" value="Rev_trsase/Diguanyl_cyclase"/>
</dbReference>
<keyword evidence="7 12" id="KW-0695">RNA-directed DNA polymerase</keyword>
<dbReference type="GO" id="GO:0006508">
    <property type="term" value="P:proteolysis"/>
    <property type="evidence" value="ECO:0007669"/>
    <property type="project" value="UniProtKB-KW"/>
</dbReference>
<dbReference type="InterPro" id="IPR053134">
    <property type="entry name" value="RNA-dir_DNA_polymerase"/>
</dbReference>
<dbReference type="AlphaFoldDB" id="A0A6L2LJP2"/>
<dbReference type="Gene3D" id="3.10.10.10">
    <property type="entry name" value="HIV Type 1 Reverse Transcriptase, subunit A, domain 1"/>
    <property type="match status" value="1"/>
</dbReference>
<gene>
    <name evidence="12" type="ORF">Tci_033318</name>
</gene>
<keyword evidence="4" id="KW-0540">Nuclease</keyword>
<dbReference type="InterPro" id="IPR000477">
    <property type="entry name" value="RT_dom"/>
</dbReference>
<keyword evidence="8" id="KW-0175">Coiled coil</keyword>
<proteinExistence type="predicted"/>
<protein>
    <submittedName>
        <fullName evidence="12">RNA-directed DNA polymerase homolog</fullName>
    </submittedName>
</protein>
<evidence type="ECO:0000259" key="11">
    <source>
        <dbReference type="Pfam" id="PF03732"/>
    </source>
</evidence>
<feature type="region of interest" description="Disordered" evidence="9">
    <location>
        <begin position="211"/>
        <end position="232"/>
    </location>
</feature>
<evidence type="ECO:0000256" key="1">
    <source>
        <dbReference type="ARBA" id="ARBA00022670"/>
    </source>
</evidence>
<evidence type="ECO:0000256" key="7">
    <source>
        <dbReference type="ARBA" id="ARBA00022918"/>
    </source>
</evidence>
<accession>A0A6L2LJP2</accession>
<feature type="domain" description="Retrotransposon gag" evidence="11">
    <location>
        <begin position="106"/>
        <end position="155"/>
    </location>
</feature>
<dbReference type="GO" id="GO:0003964">
    <property type="term" value="F:RNA-directed DNA polymerase activity"/>
    <property type="evidence" value="ECO:0007669"/>
    <property type="project" value="UniProtKB-KW"/>
</dbReference>
<dbReference type="PANTHER" id="PTHR24559">
    <property type="entry name" value="TRANSPOSON TY3-I GAG-POL POLYPROTEIN"/>
    <property type="match status" value="1"/>
</dbReference>
<feature type="domain" description="Reverse transcriptase" evidence="10">
    <location>
        <begin position="306"/>
        <end position="431"/>
    </location>
</feature>
<feature type="coiled-coil region" evidence="8">
    <location>
        <begin position="19"/>
        <end position="74"/>
    </location>
</feature>
<dbReference type="Pfam" id="PF03732">
    <property type="entry name" value="Retrotrans_gag"/>
    <property type="match status" value="1"/>
</dbReference>
<evidence type="ECO:0000256" key="9">
    <source>
        <dbReference type="SAM" id="MobiDB-lite"/>
    </source>
</evidence>
<keyword evidence="1" id="KW-0645">Protease</keyword>
<evidence type="ECO:0000256" key="6">
    <source>
        <dbReference type="ARBA" id="ARBA00022801"/>
    </source>
</evidence>
<dbReference type="CDD" id="cd01647">
    <property type="entry name" value="RT_LTR"/>
    <property type="match status" value="1"/>
</dbReference>
<reference evidence="12" key="1">
    <citation type="journal article" date="2019" name="Sci. Rep.">
        <title>Draft genome of Tanacetum cinerariifolium, the natural source of mosquito coil.</title>
        <authorList>
            <person name="Yamashiro T."/>
            <person name="Shiraishi A."/>
            <person name="Satake H."/>
            <person name="Nakayama K."/>
        </authorList>
    </citation>
    <scope>NUCLEOTIDE SEQUENCE</scope>
</reference>
<evidence type="ECO:0000256" key="5">
    <source>
        <dbReference type="ARBA" id="ARBA00022759"/>
    </source>
</evidence>
<dbReference type="GO" id="GO:0004519">
    <property type="term" value="F:endonuclease activity"/>
    <property type="evidence" value="ECO:0007669"/>
    <property type="project" value="UniProtKB-KW"/>
</dbReference>
<keyword evidence="3" id="KW-0548">Nucleotidyltransferase</keyword>
<sequence length="452" mass="52408">MEDNIEGLGKGQVIIQHDFDNLEIELQETHAQVAKLQRKHLGQNNKIALARFRINDLEQIIKEIQARHQADKESLLTSVASISNAPAMNQAAIRQLVVDSVVVALEKMEDEFYHLTMKGNDLKTYVRRFQELATLCPTMVSDSEKMMEAFIGGLPRTIKGNVTASKPQTLKESIIIAQRLMDQVTKHTPVQVSNDHKRKFDDRRTFKNNNYHNTTTNNSYNNHQPQQNRRQETFRSYAATSLENSGYTGNRPLNCRNKGPATGSNLLPVTVTCHACREKRHYRNQGRKTTNNNDHGRAYMLRDRIDDLFDQLQGLSIFLKIDLRSGYHQLRVRDEDIPKTAFRLRYGHYEFQVMPFGLTNAPVVFMDRMNHMGKPYLDKFVIVFIDDILIYSRNKEEHANHLRIILELLRKEKLYAKFSKCDFWISIIQFLRHFIDSQGLHVDPAKIEAVKN</sequence>
<organism evidence="12">
    <name type="scientific">Tanacetum cinerariifolium</name>
    <name type="common">Dalmatian daisy</name>
    <name type="synonym">Chrysanthemum cinerariifolium</name>
    <dbReference type="NCBI Taxonomy" id="118510"/>
    <lineage>
        <taxon>Eukaryota</taxon>
        <taxon>Viridiplantae</taxon>
        <taxon>Streptophyta</taxon>
        <taxon>Embryophyta</taxon>
        <taxon>Tracheophyta</taxon>
        <taxon>Spermatophyta</taxon>
        <taxon>Magnoliopsida</taxon>
        <taxon>eudicotyledons</taxon>
        <taxon>Gunneridae</taxon>
        <taxon>Pentapetalae</taxon>
        <taxon>asterids</taxon>
        <taxon>campanulids</taxon>
        <taxon>Asterales</taxon>
        <taxon>Asteraceae</taxon>
        <taxon>Asteroideae</taxon>
        <taxon>Anthemideae</taxon>
        <taxon>Anthemidinae</taxon>
        <taxon>Tanacetum</taxon>
    </lineage>
</organism>
<dbReference type="FunFam" id="3.10.10.10:FF:000007">
    <property type="entry name" value="Retrovirus-related Pol polyprotein from transposon 17.6-like Protein"/>
    <property type="match status" value="1"/>
</dbReference>